<dbReference type="PROSITE" id="PS51192">
    <property type="entry name" value="HELICASE_ATP_BIND_1"/>
    <property type="match status" value="1"/>
</dbReference>
<organism evidence="16 17">
    <name type="scientific">Puccinia graminis f. sp. tritici (strain CRL 75-36-700-3 / race SCCL)</name>
    <name type="common">Black stem rust fungus</name>
    <dbReference type="NCBI Taxonomy" id="418459"/>
    <lineage>
        <taxon>Eukaryota</taxon>
        <taxon>Fungi</taxon>
        <taxon>Dikarya</taxon>
        <taxon>Basidiomycota</taxon>
        <taxon>Pucciniomycotina</taxon>
        <taxon>Pucciniomycetes</taxon>
        <taxon>Pucciniales</taxon>
        <taxon>Pucciniaceae</taxon>
        <taxon>Puccinia</taxon>
    </lineage>
</organism>
<dbReference type="InterPro" id="IPR049730">
    <property type="entry name" value="SNF2/RAD54-like_C"/>
</dbReference>
<comment type="subcellular location">
    <subcellularLocation>
        <location evidence="1">Nucleus</location>
    </subcellularLocation>
</comment>
<keyword evidence="9" id="KW-0238">DNA-binding</keyword>
<dbReference type="Gene3D" id="1.20.120.850">
    <property type="entry name" value="SWI2/SNF2 ATPases, N-terminal domain"/>
    <property type="match status" value="1"/>
</dbReference>
<dbReference type="InterPro" id="IPR000330">
    <property type="entry name" value="SNF2_N"/>
</dbReference>
<dbReference type="PROSITE" id="PS51194">
    <property type="entry name" value="HELICASE_CTER"/>
    <property type="match status" value="1"/>
</dbReference>
<dbReference type="Gene3D" id="3.40.50.10810">
    <property type="entry name" value="Tandem AAA-ATPase domain"/>
    <property type="match status" value="1"/>
</dbReference>
<dbReference type="FunFam" id="3.40.50.10810:FF:000010">
    <property type="entry name" value="DNA repair and recombination protein RAD54-like"/>
    <property type="match status" value="1"/>
</dbReference>
<dbReference type="STRING" id="418459.H6QRC1"/>
<dbReference type="EMBL" id="DS178280">
    <property type="protein sequence ID" value="EHS63112.1"/>
    <property type="molecule type" value="Genomic_DNA"/>
</dbReference>
<evidence type="ECO:0000313" key="17">
    <source>
        <dbReference type="Proteomes" id="UP000008783"/>
    </source>
</evidence>
<keyword evidence="6" id="KW-0378">Hydrolase</keyword>
<dbReference type="FunFam" id="3.40.50.300:FF:000332">
    <property type="entry name" value="DNA repair and recombination protein RAD54-like"/>
    <property type="match status" value="1"/>
</dbReference>
<dbReference type="GO" id="GO:0004386">
    <property type="term" value="F:helicase activity"/>
    <property type="evidence" value="ECO:0007669"/>
    <property type="project" value="UniProtKB-KW"/>
</dbReference>
<feature type="region of interest" description="Disordered" evidence="12">
    <location>
        <begin position="249"/>
        <end position="299"/>
    </location>
</feature>
<dbReference type="InterPro" id="IPR027417">
    <property type="entry name" value="P-loop_NTPase"/>
</dbReference>
<dbReference type="AlphaFoldDB" id="H6QRC1"/>
<dbReference type="GO" id="GO:0003677">
    <property type="term" value="F:DNA binding"/>
    <property type="evidence" value="ECO:0007669"/>
    <property type="project" value="UniProtKB-KW"/>
</dbReference>
<dbReference type="RefSeq" id="XP_003889973.1">
    <property type="nucleotide sequence ID" value="XM_003889924.1"/>
</dbReference>
<evidence type="ECO:0000256" key="6">
    <source>
        <dbReference type="ARBA" id="ARBA00022801"/>
    </source>
</evidence>
<evidence type="ECO:0000256" key="2">
    <source>
        <dbReference type="ARBA" id="ARBA00007025"/>
    </source>
</evidence>
<dbReference type="GO" id="GO:0006311">
    <property type="term" value="P:meiotic gene conversion"/>
    <property type="evidence" value="ECO:0007669"/>
    <property type="project" value="EnsemblFungi"/>
</dbReference>
<dbReference type="Proteomes" id="UP000008783">
    <property type="component" value="Unassembled WGS sequence"/>
</dbReference>
<dbReference type="GeneID" id="13540555"/>
<evidence type="ECO:0000259" key="15">
    <source>
        <dbReference type="PROSITE" id="PS51194"/>
    </source>
</evidence>
<dbReference type="CDD" id="cd18793">
    <property type="entry name" value="SF2_C_SNF"/>
    <property type="match status" value="1"/>
</dbReference>
<dbReference type="VEuPathDB" id="FungiDB:PGTG_21441"/>
<dbReference type="GO" id="GO:0007534">
    <property type="term" value="P:gene conversion at mating-type locus"/>
    <property type="evidence" value="ECO:0007669"/>
    <property type="project" value="EnsemblFungi"/>
</dbReference>
<dbReference type="GO" id="GO:0030491">
    <property type="term" value="P:heteroduplex formation"/>
    <property type="evidence" value="ECO:0007669"/>
    <property type="project" value="EnsemblFungi"/>
</dbReference>
<dbReference type="FunCoup" id="H6QRC1">
    <property type="interactions" value="423"/>
</dbReference>
<feature type="domain" description="Helicase C-terminal" evidence="15">
    <location>
        <begin position="811"/>
        <end position="964"/>
    </location>
</feature>
<dbReference type="GO" id="GO:0006338">
    <property type="term" value="P:chromatin remodeling"/>
    <property type="evidence" value="ECO:0007669"/>
    <property type="project" value="EnsemblFungi"/>
</dbReference>
<dbReference type="KEGG" id="pgr:PGTG_21441"/>
<keyword evidence="7" id="KW-0347">Helicase</keyword>
<feature type="compositionally biased region" description="Polar residues" evidence="12">
    <location>
        <begin position="173"/>
        <end position="191"/>
    </location>
</feature>
<evidence type="ECO:0000256" key="3">
    <source>
        <dbReference type="ARBA" id="ARBA00022553"/>
    </source>
</evidence>
<dbReference type="InterPro" id="IPR013967">
    <property type="entry name" value="Rad54_N"/>
</dbReference>
<feature type="compositionally biased region" description="Basic and acidic residues" evidence="12">
    <location>
        <begin position="155"/>
        <end position="170"/>
    </location>
</feature>
<feature type="domain" description="Helicase ATP-binding" evidence="14">
    <location>
        <begin position="480"/>
        <end position="659"/>
    </location>
</feature>
<feature type="region of interest" description="Disordered" evidence="12">
    <location>
        <begin position="104"/>
        <end position="235"/>
    </location>
</feature>
<comment type="similarity">
    <text evidence="2">Belongs to the SNF2/RAD54 helicase family.</text>
</comment>
<dbReference type="eggNOG" id="KOG0390">
    <property type="taxonomic scope" value="Eukaryota"/>
</dbReference>
<accession>H6QRC1</accession>
<feature type="compositionally biased region" description="Polar residues" evidence="12">
    <location>
        <begin position="138"/>
        <end position="154"/>
    </location>
</feature>
<dbReference type="OrthoDB" id="413460at2759"/>
<dbReference type="GO" id="GO:0016817">
    <property type="term" value="F:hydrolase activity, acting on acid anhydrides"/>
    <property type="evidence" value="ECO:0007669"/>
    <property type="project" value="InterPro"/>
</dbReference>
<dbReference type="InterPro" id="IPR014001">
    <property type="entry name" value="Helicase_ATP-bd"/>
</dbReference>
<evidence type="ECO:0000256" key="4">
    <source>
        <dbReference type="ARBA" id="ARBA00022741"/>
    </source>
</evidence>
<feature type="signal peptide" evidence="13">
    <location>
        <begin position="1"/>
        <end position="15"/>
    </location>
</feature>
<feature type="compositionally biased region" description="Basic and acidic residues" evidence="12">
    <location>
        <begin position="119"/>
        <end position="137"/>
    </location>
</feature>
<dbReference type="SMART" id="SM00487">
    <property type="entry name" value="DEXDc"/>
    <property type="match status" value="1"/>
</dbReference>
<sequence length="1049" mass="117437">MHSLIIFLSLQMISAYYLPTYNSRTVFPPHQYEVQNQTAPNDTMIDDCLPSHTLEANDGSDKSGTMNLTGVAILPCADDKNVNVSYAGLKSVGGFVPGLFNKTSEQEMKKSPGANISDTSEHDSINKSEKADPKEGSLETNSTMNPSSIGNTTDSVEKMERSGDADKDKWYMCTSNGTSHKTTSKTEASPSHQERNIKKRYPNMTPGTPTQNTAASSASTTARTPASLISGKSQVDPTEILSRKFTPVRPAVSLHSKSSRSRKSVNYADGDQSVETDNKKKKKKKNEDEEEFEEDDNGKMVKKIKRDRFGRPIKEMVVTPVRKFGKVSVTPLNDSPKTFSLPTMRDPKTGTLLEVRLSGMPLGARPQPIFAPRPLHDPLADTAIVLWDPTVDDRPAPKPVGEGDPERTAAEIEAEQTRLKLELERQKGPHKSLPDLLGIKKPGDPKDIKKVPVVLDPRLSKTLRPHQVEGVKFLYRCATGMVEQGAKGCIMADEMGLGKTLQCITLLWTLLKQSPIAGKPSIEKAIVACPSSLVKNWANEFDKWLGPGAINPLAVDGKQTKANLLTSVRQWVSATGRRVPQPVMIVSYETLRGTLVEELGRTPVGLLLCDEGHRLKNADNQTYAALNGINCERRVILTGTPIQNDLSEYFALLNFANPNYLGDRAQFRKSYELPILRGRDSDSSESEVALAEAKLKELTTKVQKFIIRRTNDLLSKYLPVKYEHVVFCAPSAFQLDLYRHFIDSPDLQKLLRGVGCQPLKMLGILRKLCNHPDLLDLQQDIPGSEKYFPDGYRSKDPRAPARPELSGKMTVLERFLHKIKTETTDKIVLISNFTQTLDVMEKMCRERRWGNLRLDGTMQITKRQKLVDRFNDPEGKEFIFLLSSKAGGCGINLIGANRLILFDPDWNPASDQQALARVWRDGQKKNCFVYRFILTGSVEEKVFQRQSQKMKLSASVVDEQEDEARMFSRESLKELFRLNENTQSDTHDVYKCKRCRDGKQIVKAPAMLYGDQSTWNHYTNPHMVDLHDDLLRSEVGLNEVTACFQYIST</sequence>
<dbReference type="SMART" id="SM00490">
    <property type="entry name" value="HELICc"/>
    <property type="match status" value="1"/>
</dbReference>
<keyword evidence="3" id="KW-0597">Phosphoprotein</keyword>
<evidence type="ECO:0000256" key="10">
    <source>
        <dbReference type="ARBA" id="ARBA00023204"/>
    </source>
</evidence>
<dbReference type="InterPro" id="IPR050496">
    <property type="entry name" value="SNF2_RAD54_helicase_repair"/>
</dbReference>
<keyword evidence="11" id="KW-0539">Nucleus</keyword>
<evidence type="ECO:0000256" key="7">
    <source>
        <dbReference type="ARBA" id="ARBA00022806"/>
    </source>
</evidence>
<feature type="compositionally biased region" description="Low complexity" evidence="12">
    <location>
        <begin position="213"/>
        <end position="227"/>
    </location>
</feature>
<dbReference type="GO" id="GO:0005524">
    <property type="term" value="F:ATP binding"/>
    <property type="evidence" value="ECO:0007669"/>
    <property type="project" value="UniProtKB-KW"/>
</dbReference>
<keyword evidence="8" id="KW-0067">ATP-binding</keyword>
<dbReference type="PANTHER" id="PTHR45629:SF7">
    <property type="entry name" value="DNA EXCISION REPAIR PROTEIN ERCC-6-RELATED"/>
    <property type="match status" value="1"/>
</dbReference>
<proteinExistence type="inferred from homology"/>
<dbReference type="InterPro" id="IPR001650">
    <property type="entry name" value="Helicase_C-like"/>
</dbReference>
<evidence type="ECO:0000256" key="1">
    <source>
        <dbReference type="ARBA" id="ARBA00004123"/>
    </source>
</evidence>
<reference evidence="17" key="1">
    <citation type="journal article" date="2011" name="Proc. Natl. Acad. Sci. U.S.A.">
        <title>Obligate biotrophy features unraveled by the genomic analysis of rust fungi.</title>
        <authorList>
            <person name="Duplessis S."/>
            <person name="Cuomo C.A."/>
            <person name="Lin Y.-C."/>
            <person name="Aerts A."/>
            <person name="Tisserant E."/>
            <person name="Veneault-Fourrey C."/>
            <person name="Joly D.L."/>
            <person name="Hacquard S."/>
            <person name="Amselem J."/>
            <person name="Cantarel B.L."/>
            <person name="Chiu R."/>
            <person name="Coutinho P.M."/>
            <person name="Feau N."/>
            <person name="Field M."/>
            <person name="Frey P."/>
            <person name="Gelhaye E."/>
            <person name="Goldberg J."/>
            <person name="Grabherr M.G."/>
            <person name="Kodira C.D."/>
            <person name="Kohler A."/>
            <person name="Kuees U."/>
            <person name="Lindquist E.A."/>
            <person name="Lucas S.M."/>
            <person name="Mago R."/>
            <person name="Mauceli E."/>
            <person name="Morin E."/>
            <person name="Murat C."/>
            <person name="Pangilinan J.L."/>
            <person name="Park R."/>
            <person name="Pearson M."/>
            <person name="Quesneville H."/>
            <person name="Rouhier N."/>
            <person name="Sakthikumar S."/>
            <person name="Salamov A.A."/>
            <person name="Schmutz J."/>
            <person name="Selles B."/>
            <person name="Shapiro H."/>
            <person name="Tanguay P."/>
            <person name="Tuskan G.A."/>
            <person name="Henrissat B."/>
            <person name="Van de Peer Y."/>
            <person name="Rouze P."/>
            <person name="Ellis J.G."/>
            <person name="Dodds P.N."/>
            <person name="Schein J.E."/>
            <person name="Zhong S."/>
            <person name="Hamelin R.C."/>
            <person name="Grigoriev I.V."/>
            <person name="Szabo L.J."/>
            <person name="Martin F."/>
        </authorList>
    </citation>
    <scope>NUCLEOTIDE SEQUENCE [LARGE SCALE GENOMIC DNA]</scope>
    <source>
        <strain evidence="17">CRL 75-36-700-3 / race SCCL</strain>
    </source>
</reference>
<dbReference type="Pfam" id="PF00271">
    <property type="entry name" value="Helicase_C"/>
    <property type="match status" value="1"/>
</dbReference>
<evidence type="ECO:0000256" key="13">
    <source>
        <dbReference type="SAM" id="SignalP"/>
    </source>
</evidence>
<keyword evidence="17" id="KW-1185">Reference proteome</keyword>
<dbReference type="GO" id="GO:0032392">
    <property type="term" value="P:DNA geometric change"/>
    <property type="evidence" value="ECO:0007669"/>
    <property type="project" value="EnsemblFungi"/>
</dbReference>
<feature type="chain" id="PRO_5012903922" evidence="13">
    <location>
        <begin position="16"/>
        <end position="1049"/>
    </location>
</feature>
<dbReference type="GO" id="GO:0000722">
    <property type="term" value="P:telomere maintenance via recombination"/>
    <property type="evidence" value="ECO:0007669"/>
    <property type="project" value="EnsemblFungi"/>
</dbReference>
<evidence type="ECO:0000256" key="11">
    <source>
        <dbReference type="ARBA" id="ARBA00023242"/>
    </source>
</evidence>
<dbReference type="PANTHER" id="PTHR45629">
    <property type="entry name" value="SNF2/RAD54 FAMILY MEMBER"/>
    <property type="match status" value="1"/>
</dbReference>
<dbReference type="GO" id="GO:0015616">
    <property type="term" value="F:DNA translocase activity"/>
    <property type="evidence" value="ECO:0000318"/>
    <property type="project" value="GO_Central"/>
</dbReference>
<dbReference type="GO" id="GO:0007131">
    <property type="term" value="P:reciprocal meiotic recombination"/>
    <property type="evidence" value="ECO:0000318"/>
    <property type="project" value="GO_Central"/>
</dbReference>
<evidence type="ECO:0000256" key="9">
    <source>
        <dbReference type="ARBA" id="ARBA00023125"/>
    </source>
</evidence>
<keyword evidence="4" id="KW-0547">Nucleotide-binding</keyword>
<evidence type="ECO:0000256" key="12">
    <source>
        <dbReference type="SAM" id="MobiDB-lite"/>
    </source>
</evidence>
<dbReference type="SUPFAM" id="SSF52540">
    <property type="entry name" value="P-loop containing nucleoside triphosphate hydrolases"/>
    <property type="match status" value="2"/>
</dbReference>
<keyword evidence="5" id="KW-0227">DNA damage</keyword>
<evidence type="ECO:0000256" key="5">
    <source>
        <dbReference type="ARBA" id="ARBA00022763"/>
    </source>
</evidence>
<protein>
    <submittedName>
        <fullName evidence="16">DNA repair and recombination protein RAD54</fullName>
    </submittedName>
</protein>
<dbReference type="GO" id="GO:0035861">
    <property type="term" value="C:site of double-strand break"/>
    <property type="evidence" value="ECO:0007669"/>
    <property type="project" value="EnsemblFungi"/>
</dbReference>
<evidence type="ECO:0000313" key="16">
    <source>
        <dbReference type="EMBL" id="EHS63112.1"/>
    </source>
</evidence>
<dbReference type="Pfam" id="PF08658">
    <property type="entry name" value="Rad54_N"/>
    <property type="match status" value="1"/>
</dbReference>
<keyword evidence="10" id="KW-0234">DNA repair</keyword>
<dbReference type="GO" id="GO:0045003">
    <property type="term" value="P:double-strand break repair via synthesis-dependent strand annealing"/>
    <property type="evidence" value="ECO:0000318"/>
    <property type="project" value="GO_Central"/>
</dbReference>
<name>H6QRC1_PUCGT</name>
<dbReference type="InParanoid" id="H6QRC1"/>
<gene>
    <name evidence="16" type="ORF">PGTG_21441</name>
</gene>
<evidence type="ECO:0000256" key="8">
    <source>
        <dbReference type="ARBA" id="ARBA00022840"/>
    </source>
</evidence>
<dbReference type="InterPro" id="IPR038718">
    <property type="entry name" value="SNF2-like_sf"/>
</dbReference>
<dbReference type="Pfam" id="PF00176">
    <property type="entry name" value="SNF2-rel_dom"/>
    <property type="match status" value="1"/>
</dbReference>
<keyword evidence="13" id="KW-0732">Signal</keyword>
<evidence type="ECO:0000259" key="14">
    <source>
        <dbReference type="PROSITE" id="PS51192"/>
    </source>
</evidence>
<dbReference type="HOGENOM" id="CLU_000315_10_2_1"/>
<dbReference type="Gene3D" id="3.40.50.300">
    <property type="entry name" value="P-loop containing nucleotide triphosphate hydrolases"/>
    <property type="match status" value="1"/>
</dbReference>
<dbReference type="GO" id="GO:0005634">
    <property type="term" value="C:nucleus"/>
    <property type="evidence" value="ECO:0000318"/>
    <property type="project" value="GO_Central"/>
</dbReference>